<feature type="region of interest" description="Disordered" evidence="1">
    <location>
        <begin position="100"/>
        <end position="147"/>
    </location>
</feature>
<evidence type="ECO:0000256" key="1">
    <source>
        <dbReference type="SAM" id="MobiDB-lite"/>
    </source>
</evidence>
<reference evidence="2 3" key="1">
    <citation type="journal article" date="2024" name="G3 (Bethesda)">
        <title>Genome assembly of Hibiscus sabdariffa L. provides insights into metabolisms of medicinal natural products.</title>
        <authorList>
            <person name="Kim T."/>
        </authorList>
    </citation>
    <scope>NUCLEOTIDE SEQUENCE [LARGE SCALE GENOMIC DNA]</scope>
    <source>
        <strain evidence="2">TK-2024</strain>
        <tissue evidence="2">Old leaves</tissue>
    </source>
</reference>
<keyword evidence="3" id="KW-1185">Reference proteome</keyword>
<dbReference type="Proteomes" id="UP001472677">
    <property type="component" value="Unassembled WGS sequence"/>
</dbReference>
<name>A0ABR2FDI2_9ROSI</name>
<accession>A0ABR2FDI2</accession>
<comment type="caution">
    <text evidence="2">The sequence shown here is derived from an EMBL/GenBank/DDBJ whole genome shotgun (WGS) entry which is preliminary data.</text>
</comment>
<evidence type="ECO:0000313" key="2">
    <source>
        <dbReference type="EMBL" id="KAK8578926.1"/>
    </source>
</evidence>
<gene>
    <name evidence="2" type="ORF">V6N12_069269</name>
</gene>
<sequence>MPTNTEAARGSDHEKCKVITHRNEIDTSIKSTLSKEAQVKKDELPVDAKISTDVIASPAKSTKIDKPRGNAHIASKSIHSDQNQMDAHQKHMHILEATPENFAMPEAAVGPSASLHAEKPAPIDHQPSPAATSDQETAAPEEPTEPA</sequence>
<proteinExistence type="predicted"/>
<dbReference type="EMBL" id="JBBPBM010000006">
    <property type="protein sequence ID" value="KAK8578926.1"/>
    <property type="molecule type" value="Genomic_DNA"/>
</dbReference>
<protein>
    <submittedName>
        <fullName evidence="2">Uncharacterized protein</fullName>
    </submittedName>
</protein>
<organism evidence="2 3">
    <name type="scientific">Hibiscus sabdariffa</name>
    <name type="common">roselle</name>
    <dbReference type="NCBI Taxonomy" id="183260"/>
    <lineage>
        <taxon>Eukaryota</taxon>
        <taxon>Viridiplantae</taxon>
        <taxon>Streptophyta</taxon>
        <taxon>Embryophyta</taxon>
        <taxon>Tracheophyta</taxon>
        <taxon>Spermatophyta</taxon>
        <taxon>Magnoliopsida</taxon>
        <taxon>eudicotyledons</taxon>
        <taxon>Gunneridae</taxon>
        <taxon>Pentapetalae</taxon>
        <taxon>rosids</taxon>
        <taxon>malvids</taxon>
        <taxon>Malvales</taxon>
        <taxon>Malvaceae</taxon>
        <taxon>Malvoideae</taxon>
        <taxon>Hibiscus</taxon>
    </lineage>
</organism>
<evidence type="ECO:0000313" key="3">
    <source>
        <dbReference type="Proteomes" id="UP001472677"/>
    </source>
</evidence>